<evidence type="ECO:0000259" key="2">
    <source>
        <dbReference type="Pfam" id="PF02775"/>
    </source>
</evidence>
<proteinExistence type="inferred from homology"/>
<evidence type="ECO:0000313" key="4">
    <source>
        <dbReference type="Proteomes" id="UP001519332"/>
    </source>
</evidence>
<dbReference type="PANTHER" id="PTHR18968">
    <property type="entry name" value="THIAMINE PYROPHOSPHATE ENZYMES"/>
    <property type="match status" value="1"/>
</dbReference>
<dbReference type="SUPFAM" id="SSF52518">
    <property type="entry name" value="Thiamin diphosphate-binding fold (THDP-binding)"/>
    <property type="match status" value="1"/>
</dbReference>
<feature type="domain" description="Thiamine pyrophosphate enzyme TPP-binding" evidence="2">
    <location>
        <begin position="4"/>
        <end position="128"/>
    </location>
</feature>
<comment type="caution">
    <text evidence="3">The sequence shown here is derived from an EMBL/GenBank/DDBJ whole genome shotgun (WGS) entry which is preliminary data.</text>
</comment>
<evidence type="ECO:0000256" key="1">
    <source>
        <dbReference type="ARBA" id="ARBA00007812"/>
    </source>
</evidence>
<reference evidence="3 4" key="1">
    <citation type="submission" date="2021-03" db="EMBL/GenBank/DDBJ databases">
        <title>Sequencing the genomes of 1000 actinobacteria strains.</title>
        <authorList>
            <person name="Klenk H.-P."/>
        </authorList>
    </citation>
    <scope>NUCLEOTIDE SEQUENCE [LARGE SCALE GENOMIC DNA]</scope>
    <source>
        <strain evidence="3 4">DSM 46670</strain>
    </source>
</reference>
<dbReference type="RefSeq" id="WP_209633915.1">
    <property type="nucleotide sequence ID" value="NZ_JAGINW010000001.1"/>
</dbReference>
<organism evidence="3 4">
    <name type="scientific">Kibdelosporangium banguiense</name>
    <dbReference type="NCBI Taxonomy" id="1365924"/>
    <lineage>
        <taxon>Bacteria</taxon>
        <taxon>Bacillati</taxon>
        <taxon>Actinomycetota</taxon>
        <taxon>Actinomycetes</taxon>
        <taxon>Pseudonocardiales</taxon>
        <taxon>Pseudonocardiaceae</taxon>
        <taxon>Kibdelosporangium</taxon>
    </lineage>
</organism>
<dbReference type="InterPro" id="IPR045229">
    <property type="entry name" value="TPP_enz"/>
</dbReference>
<dbReference type="Pfam" id="PF02775">
    <property type="entry name" value="TPP_enzyme_C"/>
    <property type="match status" value="1"/>
</dbReference>
<name>A0ABS4T6Q7_9PSEU</name>
<dbReference type="EMBL" id="JAGINW010000001">
    <property type="protein sequence ID" value="MBP2320097.1"/>
    <property type="molecule type" value="Genomic_DNA"/>
</dbReference>
<accession>A0ABS4T6Q7</accession>
<dbReference type="Gene3D" id="3.40.50.970">
    <property type="match status" value="1"/>
</dbReference>
<comment type="similarity">
    <text evidence="1">Belongs to the TPP enzyme family.</text>
</comment>
<dbReference type="InterPro" id="IPR011766">
    <property type="entry name" value="TPP_enzyme_TPP-bd"/>
</dbReference>
<dbReference type="InterPro" id="IPR029061">
    <property type="entry name" value="THDP-binding"/>
</dbReference>
<dbReference type="PANTHER" id="PTHR18968:SF13">
    <property type="entry name" value="ACETOLACTATE SYNTHASE CATALYTIC SUBUNIT, MITOCHONDRIAL"/>
    <property type="match status" value="1"/>
</dbReference>
<sequence>MPRYVPGPFLYPTGLGLPAAIGAKLGRQFARVAALHGHGGFMFTAPELATAAALRMPLPVIVVDNGGYGEIKREMQARGDNPIAVDLPSPDFAALARSFGCHGITEPDDLAGALREAFEADRPTLIHVVEP</sequence>
<dbReference type="CDD" id="cd00568">
    <property type="entry name" value="TPP_enzymes"/>
    <property type="match status" value="1"/>
</dbReference>
<keyword evidence="4" id="KW-1185">Reference proteome</keyword>
<evidence type="ECO:0000313" key="3">
    <source>
        <dbReference type="EMBL" id="MBP2320097.1"/>
    </source>
</evidence>
<protein>
    <submittedName>
        <fullName evidence="3">Thiamine pyrophosphate-dependent acetolactate synthase large subunit-like protein</fullName>
    </submittedName>
</protein>
<gene>
    <name evidence="3" type="ORF">JOF56_000482</name>
</gene>
<dbReference type="Proteomes" id="UP001519332">
    <property type="component" value="Unassembled WGS sequence"/>
</dbReference>